<dbReference type="AlphaFoldDB" id="A0A6A4HNR1"/>
<keyword evidence="1" id="KW-0175">Coiled coil</keyword>
<sequence>MDYCDLSSDQEYLPPIPGTDEIKHKLEASAESLESLDKNPKTLWKNNQLLVAEKIEAMKAEDPPNISSMFLYPKFRLSNVLFRDPDHKCSQYYYARLHGENTWEAKKTAIQCERECHKLKHCMGELEWDKKVLENENKHLKDKLAKHEEESSWFIWMVKSGVNKLGIALLEDKNLEDAQDAGEELAQALEVIGEYTIA</sequence>
<evidence type="ECO:0000313" key="2">
    <source>
        <dbReference type="EMBL" id="KAE9400099.1"/>
    </source>
</evidence>
<feature type="coiled-coil region" evidence="1">
    <location>
        <begin position="123"/>
        <end position="150"/>
    </location>
</feature>
<proteinExistence type="predicted"/>
<reference evidence="2" key="1">
    <citation type="journal article" date="2019" name="Environ. Microbiol.">
        <title>Fungal ecological strategies reflected in gene transcription - a case study of two litter decomposers.</title>
        <authorList>
            <person name="Barbi F."/>
            <person name="Kohler A."/>
            <person name="Barry K."/>
            <person name="Baskaran P."/>
            <person name="Daum C."/>
            <person name="Fauchery L."/>
            <person name="Ihrmark K."/>
            <person name="Kuo A."/>
            <person name="LaButti K."/>
            <person name="Lipzen A."/>
            <person name="Morin E."/>
            <person name="Grigoriev I.V."/>
            <person name="Henrissat B."/>
            <person name="Lindahl B."/>
            <person name="Martin F."/>
        </authorList>
    </citation>
    <scope>NUCLEOTIDE SEQUENCE</scope>
    <source>
        <strain evidence="2">JB14</strain>
    </source>
</reference>
<organism evidence="2 3">
    <name type="scientific">Gymnopus androsaceus JB14</name>
    <dbReference type="NCBI Taxonomy" id="1447944"/>
    <lineage>
        <taxon>Eukaryota</taxon>
        <taxon>Fungi</taxon>
        <taxon>Dikarya</taxon>
        <taxon>Basidiomycota</taxon>
        <taxon>Agaricomycotina</taxon>
        <taxon>Agaricomycetes</taxon>
        <taxon>Agaricomycetidae</taxon>
        <taxon>Agaricales</taxon>
        <taxon>Marasmiineae</taxon>
        <taxon>Omphalotaceae</taxon>
        <taxon>Gymnopus</taxon>
    </lineage>
</organism>
<accession>A0A6A4HNR1</accession>
<keyword evidence="3" id="KW-1185">Reference proteome</keyword>
<name>A0A6A4HNR1_9AGAR</name>
<protein>
    <submittedName>
        <fullName evidence="2">Uncharacterized protein</fullName>
    </submittedName>
</protein>
<gene>
    <name evidence="2" type="ORF">BT96DRAFT_938976</name>
</gene>
<evidence type="ECO:0000313" key="3">
    <source>
        <dbReference type="Proteomes" id="UP000799118"/>
    </source>
</evidence>
<dbReference type="Proteomes" id="UP000799118">
    <property type="component" value="Unassembled WGS sequence"/>
</dbReference>
<dbReference type="EMBL" id="ML769461">
    <property type="protein sequence ID" value="KAE9400099.1"/>
    <property type="molecule type" value="Genomic_DNA"/>
</dbReference>
<evidence type="ECO:0000256" key="1">
    <source>
        <dbReference type="SAM" id="Coils"/>
    </source>
</evidence>